<evidence type="ECO:0000259" key="2">
    <source>
        <dbReference type="Pfam" id="PF03101"/>
    </source>
</evidence>
<feature type="domain" description="FAR1" evidence="2">
    <location>
        <begin position="15"/>
        <end position="96"/>
    </location>
</feature>
<dbReference type="Proteomes" id="UP000604825">
    <property type="component" value="Unassembled WGS sequence"/>
</dbReference>
<feature type="compositionally biased region" description="Basic residues" evidence="1">
    <location>
        <begin position="548"/>
        <end position="565"/>
    </location>
</feature>
<comment type="caution">
    <text evidence="4">The sequence shown here is derived from an EMBL/GenBank/DDBJ whole genome shotgun (WGS) entry which is preliminary data.</text>
</comment>
<gene>
    <name evidence="4" type="ORF">NCGR_LOCUS36337</name>
</gene>
<dbReference type="EMBL" id="CAJGYO010000009">
    <property type="protein sequence ID" value="CAD6252689.1"/>
    <property type="molecule type" value="Genomic_DNA"/>
</dbReference>
<evidence type="ECO:0000256" key="1">
    <source>
        <dbReference type="SAM" id="MobiDB-lite"/>
    </source>
</evidence>
<dbReference type="Pfam" id="PF03101">
    <property type="entry name" value="FAR1"/>
    <property type="match status" value="1"/>
</dbReference>
<feature type="region of interest" description="Disordered" evidence="1">
    <location>
        <begin position="534"/>
        <end position="574"/>
    </location>
</feature>
<protein>
    <recommendedName>
        <fullName evidence="6">Protein FAR1-RELATED SEQUENCE</fullName>
    </recommendedName>
</protein>
<sequence length="574" mass="65661">MATLIGTKSDTLGKGFSVRKSYCGWGNGHNERTLRKFVCSCEGFREEKELKREIKKRKPRNITRVGCPAKFVIAWDQNIGLWYVKDFIYEHNHPMAERDLACLLRSHRRISDEQKADIVAMQISRIRKHQIMDIMEMQYGGYDKVGFTTRDLYNFCHRNKVETVAAGDAQTVISYLTECRRRDPDFFFDYKTDGKGHLKGLLWCDSQCRLDYAAFGDVIVFDSTYKMNWYNLPLVPFVGVKHHGSTVLFACGILSQETIESYVWILRTFSDAMVQKQPVSVITDGDLTMQRVIGLVWLNSSHRLCIWHIEQNIVRNLHNDGVKADFSNEANLDFEASNSLPCLEPDASIIEKEAAKSFTPRIFATVQFSIKATKKCFAREILDDYDAIKYIVGREDKGDREYHVECEICVDEGNLKGISCSCLKLQSLGTPARTSSLYWDIAKNTWTRGAKSAFPPIRKSTMYDYSNSLQRYHELRYISHTASFVASRSPEAYERLKRVLHEETAMILPNGGENGDKRYGPVLPQCLDVDSAESRNVLDPMHVPGRGAPKKKLKSVSNKKRSKKTKLPEDVLDI</sequence>
<keyword evidence="5" id="KW-1185">Reference proteome</keyword>
<evidence type="ECO:0000313" key="5">
    <source>
        <dbReference type="Proteomes" id="UP000604825"/>
    </source>
</evidence>
<reference evidence="4" key="1">
    <citation type="submission" date="2020-10" db="EMBL/GenBank/DDBJ databases">
        <authorList>
            <person name="Han B."/>
            <person name="Lu T."/>
            <person name="Zhao Q."/>
            <person name="Huang X."/>
            <person name="Zhao Y."/>
        </authorList>
    </citation>
    <scope>NUCLEOTIDE SEQUENCE</scope>
</reference>
<evidence type="ECO:0000313" key="4">
    <source>
        <dbReference type="EMBL" id="CAD6252689.1"/>
    </source>
</evidence>
<evidence type="ECO:0000259" key="3">
    <source>
        <dbReference type="Pfam" id="PF10551"/>
    </source>
</evidence>
<proteinExistence type="predicted"/>
<name>A0A811Q9A9_9POAL</name>
<organism evidence="4 5">
    <name type="scientific">Miscanthus lutarioriparius</name>
    <dbReference type="NCBI Taxonomy" id="422564"/>
    <lineage>
        <taxon>Eukaryota</taxon>
        <taxon>Viridiplantae</taxon>
        <taxon>Streptophyta</taxon>
        <taxon>Embryophyta</taxon>
        <taxon>Tracheophyta</taxon>
        <taxon>Spermatophyta</taxon>
        <taxon>Magnoliopsida</taxon>
        <taxon>Liliopsida</taxon>
        <taxon>Poales</taxon>
        <taxon>Poaceae</taxon>
        <taxon>PACMAD clade</taxon>
        <taxon>Panicoideae</taxon>
        <taxon>Andropogonodae</taxon>
        <taxon>Andropogoneae</taxon>
        <taxon>Saccharinae</taxon>
        <taxon>Miscanthus</taxon>
    </lineage>
</organism>
<feature type="domain" description="MULE transposase" evidence="3">
    <location>
        <begin position="218"/>
        <end position="312"/>
    </location>
</feature>
<dbReference type="Pfam" id="PF10551">
    <property type="entry name" value="MULE"/>
    <property type="match status" value="1"/>
</dbReference>
<evidence type="ECO:0008006" key="6">
    <source>
        <dbReference type="Google" id="ProtNLM"/>
    </source>
</evidence>
<dbReference type="AlphaFoldDB" id="A0A811Q9A9"/>
<dbReference type="OrthoDB" id="626338at2759"/>
<accession>A0A811Q9A9</accession>
<dbReference type="InterPro" id="IPR018289">
    <property type="entry name" value="MULE_transposase_dom"/>
</dbReference>
<dbReference type="InterPro" id="IPR004330">
    <property type="entry name" value="FAR1_DNA_bnd_dom"/>
</dbReference>
<dbReference type="PANTHER" id="PTHR47718">
    <property type="entry name" value="OS01G0519700 PROTEIN"/>
    <property type="match status" value="1"/>
</dbReference>
<dbReference type="PANTHER" id="PTHR47718:SF13">
    <property type="entry name" value="OS09G0290500 PROTEIN"/>
    <property type="match status" value="1"/>
</dbReference>